<dbReference type="PANTHER" id="PTHR10871:SF1">
    <property type="entry name" value="SMALL RIBOSOMAL SUBUNIT PROTEIN US13M"/>
    <property type="match status" value="1"/>
</dbReference>
<keyword evidence="6" id="KW-0687">Ribonucleoprotein</keyword>
<dbReference type="InterPro" id="IPR010979">
    <property type="entry name" value="Ribosomal_uS13-like_H2TH"/>
</dbReference>
<proteinExistence type="inferred from homology"/>
<dbReference type="EMBL" id="JALJOS010000002">
    <property type="protein sequence ID" value="KAK9842876.1"/>
    <property type="molecule type" value="Genomic_DNA"/>
</dbReference>
<dbReference type="PANTHER" id="PTHR10871">
    <property type="entry name" value="30S RIBOSOMAL PROTEIN S13/40S RIBOSOMAL PROTEIN S18"/>
    <property type="match status" value="1"/>
</dbReference>
<dbReference type="Pfam" id="PF00416">
    <property type="entry name" value="Ribosomal_S13"/>
    <property type="match status" value="1"/>
</dbReference>
<keyword evidence="5" id="KW-0689">Ribosomal protein</keyword>
<dbReference type="AlphaFoldDB" id="A0AAW1SBD6"/>
<evidence type="ECO:0000313" key="8">
    <source>
        <dbReference type="Proteomes" id="UP001438707"/>
    </source>
</evidence>
<dbReference type="GO" id="GO:0003735">
    <property type="term" value="F:structural constituent of ribosome"/>
    <property type="evidence" value="ECO:0007669"/>
    <property type="project" value="InterPro"/>
</dbReference>
<dbReference type="Proteomes" id="UP001438707">
    <property type="component" value="Unassembled WGS sequence"/>
</dbReference>
<dbReference type="SUPFAM" id="SSF46946">
    <property type="entry name" value="S13-like H2TH domain"/>
    <property type="match status" value="1"/>
</dbReference>
<evidence type="ECO:0008006" key="9">
    <source>
        <dbReference type="Google" id="ProtNLM"/>
    </source>
</evidence>
<evidence type="ECO:0000256" key="4">
    <source>
        <dbReference type="ARBA" id="ARBA00022884"/>
    </source>
</evidence>
<protein>
    <recommendedName>
        <fullName evidence="9">Ribosomal protein S13</fullName>
    </recommendedName>
</protein>
<dbReference type="PROSITE" id="PS50159">
    <property type="entry name" value="RIBOSOMAL_S13_2"/>
    <property type="match status" value="1"/>
</dbReference>
<keyword evidence="3" id="KW-0699">rRNA-binding</keyword>
<dbReference type="GO" id="GO:0005739">
    <property type="term" value="C:mitochondrion"/>
    <property type="evidence" value="ECO:0007669"/>
    <property type="project" value="TreeGrafter"/>
</dbReference>
<dbReference type="Gene3D" id="1.10.8.50">
    <property type="match status" value="1"/>
</dbReference>
<keyword evidence="8" id="KW-1185">Reference proteome</keyword>
<evidence type="ECO:0000256" key="6">
    <source>
        <dbReference type="ARBA" id="ARBA00023274"/>
    </source>
</evidence>
<dbReference type="InterPro" id="IPR027437">
    <property type="entry name" value="Rbsml_uS13_C"/>
</dbReference>
<gene>
    <name evidence="7" type="ORF">WJX74_003800</name>
</gene>
<dbReference type="GO" id="GO:0006412">
    <property type="term" value="P:translation"/>
    <property type="evidence" value="ECO:0007669"/>
    <property type="project" value="InterPro"/>
</dbReference>
<dbReference type="InterPro" id="IPR001892">
    <property type="entry name" value="Ribosomal_uS13"/>
</dbReference>
<comment type="similarity">
    <text evidence="1">Belongs to the universal ribosomal protein uS13 family.</text>
</comment>
<dbReference type="GO" id="GO:0015935">
    <property type="term" value="C:small ribosomal subunit"/>
    <property type="evidence" value="ECO:0007669"/>
    <property type="project" value="TreeGrafter"/>
</dbReference>
<reference evidence="7 8" key="1">
    <citation type="journal article" date="2024" name="Nat. Commun.">
        <title>Phylogenomics reveals the evolutionary origins of lichenization in chlorophyte algae.</title>
        <authorList>
            <person name="Puginier C."/>
            <person name="Libourel C."/>
            <person name="Otte J."/>
            <person name="Skaloud P."/>
            <person name="Haon M."/>
            <person name="Grisel S."/>
            <person name="Petersen M."/>
            <person name="Berrin J.G."/>
            <person name="Delaux P.M."/>
            <person name="Dal Grande F."/>
            <person name="Keller J."/>
        </authorList>
    </citation>
    <scope>NUCLEOTIDE SEQUENCE [LARGE SCALE GENOMIC DNA]</scope>
    <source>
        <strain evidence="7 8">SAG 2145</strain>
    </source>
</reference>
<dbReference type="FunFam" id="1.10.8.50:FF:000001">
    <property type="entry name" value="30S ribosomal protein S13"/>
    <property type="match status" value="1"/>
</dbReference>
<organism evidence="7 8">
    <name type="scientific">Apatococcus lobatus</name>
    <dbReference type="NCBI Taxonomy" id="904363"/>
    <lineage>
        <taxon>Eukaryota</taxon>
        <taxon>Viridiplantae</taxon>
        <taxon>Chlorophyta</taxon>
        <taxon>core chlorophytes</taxon>
        <taxon>Trebouxiophyceae</taxon>
        <taxon>Chlorellales</taxon>
        <taxon>Chlorellaceae</taxon>
        <taxon>Apatococcus</taxon>
    </lineage>
</organism>
<dbReference type="InterPro" id="IPR019980">
    <property type="entry name" value="Ribosomal_uS13_bac-type"/>
</dbReference>
<comment type="subunit">
    <text evidence="2">Part of the 30S ribosomal subunit.</text>
</comment>
<evidence type="ECO:0000313" key="7">
    <source>
        <dbReference type="EMBL" id="KAK9842876.1"/>
    </source>
</evidence>
<evidence type="ECO:0000256" key="1">
    <source>
        <dbReference type="ARBA" id="ARBA00008080"/>
    </source>
</evidence>
<evidence type="ECO:0000256" key="5">
    <source>
        <dbReference type="ARBA" id="ARBA00022980"/>
    </source>
</evidence>
<dbReference type="GO" id="GO:0019843">
    <property type="term" value="F:rRNA binding"/>
    <property type="evidence" value="ECO:0007669"/>
    <property type="project" value="UniProtKB-KW"/>
</dbReference>
<comment type="caution">
    <text evidence="7">The sequence shown here is derived from an EMBL/GenBank/DDBJ whole genome shotgun (WGS) entry which is preliminary data.</text>
</comment>
<dbReference type="HAMAP" id="MF_01315">
    <property type="entry name" value="Ribosomal_uS13"/>
    <property type="match status" value="1"/>
</dbReference>
<sequence>MSLAPCSCSLLKSFENLRLRSGTPLQAKAPAQTLKRGQLQVRAARVGNVELPNQKRIEYSLQYIFGIGHPTAIQILSDTGIENKRTRELSEEELTQLREEVDKYSIEGDLRRFNNLNIKRLQDIGCRRGRRHTARLPVRGQNTKNNARTRKGKAVAIQGKKKATK</sequence>
<accession>A0AAW1SBD6</accession>
<keyword evidence="4" id="KW-0694">RNA-binding</keyword>
<evidence type="ECO:0000256" key="2">
    <source>
        <dbReference type="ARBA" id="ARBA00011458"/>
    </source>
</evidence>
<dbReference type="NCBIfam" id="TIGR03631">
    <property type="entry name" value="uS13_bact"/>
    <property type="match status" value="1"/>
</dbReference>
<evidence type="ECO:0000256" key="3">
    <source>
        <dbReference type="ARBA" id="ARBA00022730"/>
    </source>
</evidence>
<name>A0AAW1SBD6_9CHLO</name>
<dbReference type="Gene3D" id="4.10.910.10">
    <property type="entry name" value="30s ribosomal protein s13, domain 2"/>
    <property type="match status" value="1"/>
</dbReference>